<dbReference type="InParanoid" id="A0A1Y5TQI6"/>
<name>A0A1Y5TQI6_9PROT</name>
<keyword evidence="8" id="KW-1185">Reference proteome</keyword>
<organism evidence="7 8">
    <name type="scientific">Oceanibacterium hippocampi</name>
    <dbReference type="NCBI Taxonomy" id="745714"/>
    <lineage>
        <taxon>Bacteria</taxon>
        <taxon>Pseudomonadati</taxon>
        <taxon>Pseudomonadota</taxon>
        <taxon>Alphaproteobacteria</taxon>
        <taxon>Sneathiellales</taxon>
        <taxon>Sneathiellaceae</taxon>
        <taxon>Oceanibacterium</taxon>
    </lineage>
</organism>
<gene>
    <name evidence="7" type="primary">flgD</name>
    <name evidence="7" type="ORF">OCH7691_03204</name>
</gene>
<proteinExistence type="inferred from homology"/>
<dbReference type="Pfam" id="PF13860">
    <property type="entry name" value="FlgD_ig"/>
    <property type="match status" value="1"/>
</dbReference>
<keyword evidence="3 5" id="KW-1005">Bacterial flagellum biogenesis</keyword>
<dbReference type="AlphaFoldDB" id="A0A1Y5TQI6"/>
<sequence>MEVSALSPTAYTSKADTSAANLAENFDDFLILLTTQLQNQDPLEPLDSNEFTQQLVQFTNVEQAIQQNKNLEALIELSGANQALSQATTLVSYVGKAIEANGNEANLSGGTATWNYEMPPSAHDAQIRIYDEFNNLVYRGAAVASGGTHSFTWDGTGVNENLQPTGVTHPDGAYRIDVTATDADGAAVDDIGVFVRGVVTGVENDEGTLTLLIGKAKVDPGGIRSVHLAEDI</sequence>
<dbReference type="OrthoDB" id="9785233at2"/>
<dbReference type="Pfam" id="PF03963">
    <property type="entry name" value="FlgD"/>
    <property type="match status" value="1"/>
</dbReference>
<feature type="domain" description="FlgD/Vpr Ig-like" evidence="6">
    <location>
        <begin position="103"/>
        <end position="184"/>
    </location>
</feature>
<evidence type="ECO:0000256" key="1">
    <source>
        <dbReference type="ARBA" id="ARBA00010577"/>
    </source>
</evidence>
<accession>A0A1Y5TQI6</accession>
<evidence type="ECO:0000256" key="3">
    <source>
        <dbReference type="ARBA" id="ARBA00022795"/>
    </source>
</evidence>
<evidence type="ECO:0000313" key="7">
    <source>
        <dbReference type="EMBL" id="SLN69511.1"/>
    </source>
</evidence>
<dbReference type="Proteomes" id="UP000193200">
    <property type="component" value="Unassembled WGS sequence"/>
</dbReference>
<protein>
    <recommendedName>
        <fullName evidence="2 5">Basal-body rod modification protein FlgD</fullName>
    </recommendedName>
</protein>
<comment type="function">
    <text evidence="4 5">Required for flagellar hook formation. May act as a scaffolding protein.</text>
</comment>
<evidence type="ECO:0000256" key="5">
    <source>
        <dbReference type="RuleBase" id="RU362076"/>
    </source>
</evidence>
<evidence type="ECO:0000313" key="8">
    <source>
        <dbReference type="Proteomes" id="UP000193200"/>
    </source>
</evidence>
<dbReference type="Gene3D" id="2.30.30.910">
    <property type="match status" value="1"/>
</dbReference>
<evidence type="ECO:0000256" key="2">
    <source>
        <dbReference type="ARBA" id="ARBA00016013"/>
    </source>
</evidence>
<dbReference type="InterPro" id="IPR025965">
    <property type="entry name" value="FlgD/Vpr_Ig-like"/>
</dbReference>
<dbReference type="GO" id="GO:0044781">
    <property type="term" value="P:bacterial-type flagellum organization"/>
    <property type="evidence" value="ECO:0007669"/>
    <property type="project" value="UniProtKB-UniRule"/>
</dbReference>
<dbReference type="RefSeq" id="WP_085884571.1">
    <property type="nucleotide sequence ID" value="NZ_FWFR01000003.1"/>
</dbReference>
<evidence type="ECO:0000259" key="6">
    <source>
        <dbReference type="Pfam" id="PF13860"/>
    </source>
</evidence>
<dbReference type="FunCoup" id="A0A1Y5TQI6">
    <property type="interactions" value="120"/>
</dbReference>
<evidence type="ECO:0000256" key="4">
    <source>
        <dbReference type="ARBA" id="ARBA00024746"/>
    </source>
</evidence>
<reference evidence="7 8" key="1">
    <citation type="submission" date="2017-03" db="EMBL/GenBank/DDBJ databases">
        <authorList>
            <person name="Afonso C.L."/>
            <person name="Miller P.J."/>
            <person name="Scott M.A."/>
            <person name="Spackman E."/>
            <person name="Goraichik I."/>
            <person name="Dimitrov K.M."/>
            <person name="Suarez D.L."/>
            <person name="Swayne D.E."/>
        </authorList>
    </citation>
    <scope>NUCLEOTIDE SEQUENCE [LARGE SCALE GENOMIC DNA]</scope>
    <source>
        <strain evidence="7 8">CECT 7691</strain>
    </source>
</reference>
<comment type="similarity">
    <text evidence="1 5">Belongs to the FlgD family.</text>
</comment>
<dbReference type="EMBL" id="FWFR01000003">
    <property type="protein sequence ID" value="SLN69511.1"/>
    <property type="molecule type" value="Genomic_DNA"/>
</dbReference>
<dbReference type="Gene3D" id="2.60.40.4070">
    <property type="match status" value="1"/>
</dbReference>
<dbReference type="InterPro" id="IPR005648">
    <property type="entry name" value="FlgD"/>
</dbReference>